<proteinExistence type="predicted"/>
<keyword evidence="3" id="KW-1185">Reference proteome</keyword>
<dbReference type="SUPFAM" id="SSF69304">
    <property type="entry name" value="Tricorn protease N-terminal domain"/>
    <property type="match status" value="1"/>
</dbReference>
<organism evidence="2 3">
    <name type="scientific">Mobilisporobacter senegalensis</name>
    <dbReference type="NCBI Taxonomy" id="1329262"/>
    <lineage>
        <taxon>Bacteria</taxon>
        <taxon>Bacillati</taxon>
        <taxon>Bacillota</taxon>
        <taxon>Clostridia</taxon>
        <taxon>Lachnospirales</taxon>
        <taxon>Lachnospiraceae</taxon>
        <taxon>Mobilisporobacter</taxon>
    </lineage>
</organism>
<name>A0A3N1XZ62_9FIRM</name>
<sequence>MLKHVYRIIILFFFFMGSLYFFGRNIKEDEVSVNSEVIMDKAKFPVIFVNAGDATFNILHGYSGNLDAKMIRETVTPLNEDMSFTVLIDESEIIIKKIKYDIYDIDNNEVIDSGSISSLDKTDTGKKAKIKVGVDLESGKEYAVKITMISNKSKKIHYYTRIKKLNNSHIKEKIQFVMDFHNSILDKSRSSDVAKYLETDYTKENKNLAHVDITSNIDFVSFGGLSPKVIQDVVPIVYEVYEETASIGLNYILETEKTAGKTERYNVKEFYRVRYTEDRMYLLGYERTMEAIFDMELASLAKNEFKLGITSGEDLEIVTDKDATKMCFVRERELWYYELDTKKAVRVFSFNQDDNDYTRDNYDQHNVKILDITQEGNVNFLVYGYMNRGDYEGRVGIILYTFYPEDNRIAEQVYIPLEISYQVLKEDLNNFSYVNEHNVFYFAIDNVVYSYHIPTNALETIVSGVKSDSFLMSKEGKFIAWQNSVELENMKEIIILDLETGARKSIESTDDENIKILGHIEENIIYGYGKSGNIAETTEGTRILPLSKVVIVNKNGDVLKEYKKKNAYVLSVKVEDNIIELTRVKKSGTSSRVIYQKISPDYILNNDKVKTSSIYLTERVTDVAKLEKYIALPGEYFIQDIPKVVKTSNTIITEDTTLRLKQAEMKNSKYYVYALGGILGAFENAPEAITLANEKMGTVINNNYQLTWERSKSIRSTISGIELLSANGGMNSQEASITMLLSHIGVQRNKNDIDTSKKSIYSILSESLKTDPLNLTGCSLEEVLYCISAKRPVIAMKDDNNGVLIIGYDEFNITYIDPSIGKEVKKGLQDSTDMFKNAGNIFISYVD</sequence>
<keyword evidence="1" id="KW-0812">Transmembrane</keyword>
<dbReference type="EMBL" id="RJVG01000001">
    <property type="protein sequence ID" value="ROR31884.1"/>
    <property type="molecule type" value="Genomic_DNA"/>
</dbReference>
<feature type="transmembrane region" description="Helical" evidence="1">
    <location>
        <begin position="5"/>
        <end position="23"/>
    </location>
</feature>
<comment type="caution">
    <text evidence="2">The sequence shown here is derived from an EMBL/GenBank/DDBJ whole genome shotgun (WGS) entry which is preliminary data.</text>
</comment>
<dbReference type="Proteomes" id="UP000273083">
    <property type="component" value="Unassembled WGS sequence"/>
</dbReference>
<accession>A0A3N1XZ62</accession>
<gene>
    <name evidence="2" type="ORF">EDD66_101504</name>
</gene>
<evidence type="ECO:0000313" key="2">
    <source>
        <dbReference type="EMBL" id="ROR31884.1"/>
    </source>
</evidence>
<evidence type="ECO:0008006" key="4">
    <source>
        <dbReference type="Google" id="ProtNLM"/>
    </source>
</evidence>
<keyword evidence="1" id="KW-0472">Membrane</keyword>
<protein>
    <recommendedName>
        <fullName evidence="4">Peptidase C39-like protein</fullName>
    </recommendedName>
</protein>
<evidence type="ECO:0000313" key="3">
    <source>
        <dbReference type="Proteomes" id="UP000273083"/>
    </source>
</evidence>
<reference evidence="2 3" key="1">
    <citation type="submission" date="2018-11" db="EMBL/GenBank/DDBJ databases">
        <title>Genomic Encyclopedia of Type Strains, Phase IV (KMG-IV): sequencing the most valuable type-strain genomes for metagenomic binning, comparative biology and taxonomic classification.</title>
        <authorList>
            <person name="Goeker M."/>
        </authorList>
    </citation>
    <scope>NUCLEOTIDE SEQUENCE [LARGE SCALE GENOMIC DNA]</scope>
    <source>
        <strain evidence="2 3">DSM 26537</strain>
    </source>
</reference>
<dbReference type="AlphaFoldDB" id="A0A3N1XZ62"/>
<keyword evidence="1" id="KW-1133">Transmembrane helix</keyword>
<evidence type="ECO:0000256" key="1">
    <source>
        <dbReference type="SAM" id="Phobius"/>
    </source>
</evidence>